<dbReference type="InterPro" id="IPR025332">
    <property type="entry name" value="DUF4238"/>
</dbReference>
<dbReference type="Pfam" id="PF14022">
    <property type="entry name" value="DUF4238"/>
    <property type="match status" value="1"/>
</dbReference>
<dbReference type="RefSeq" id="WP_042160597.1">
    <property type="nucleotide sequence ID" value="NZ_BBNO01000009.1"/>
</dbReference>
<evidence type="ECO:0000313" key="1">
    <source>
        <dbReference type="EMBL" id="GAO11992.1"/>
    </source>
</evidence>
<accession>A0A0P4REA4</accession>
<sequence>MPPHPKKHHFVPQFLLQHFAGQRGRLIVHPVMSERQYPSTVRDIGHRNFGHSLYLPEQEPDHVSMEAAMSDFEGEAATVIRELVQSRERAVPTQARHALAWLLALQWQRSRFLRHMMTKKSSAAASGLSDEEIQTGMMRLIARTVIDPWRLRNDDDAHYKDQWNYLVSTLLGPDMHWSSYRPRNGGLLVGDNSVCFSGVVGTPPPGIPAGFFDHGVGTGFHNFRRLTVPLSGRLAVVISRDPLDASRLRAEDLNRFTIFNSREFVAHAPEWPTTHQGLAHDLTQLLKRQRMVAPAFLQDYAPGIRN</sequence>
<evidence type="ECO:0000313" key="2">
    <source>
        <dbReference type="Proteomes" id="UP000048965"/>
    </source>
</evidence>
<reference evidence="1 2" key="2">
    <citation type="journal article" date="2015" name="Stand. Genomic Sci.">
        <title>Draft genome sequence of marine-derived Streptomyces sp. TP-A0598, a producer of anti-MRSA antibiotic lydicamycins.</title>
        <authorList>
            <person name="Komaki H."/>
            <person name="Ichikawa N."/>
            <person name="Hosoyama A."/>
            <person name="Fujita N."/>
            <person name="Igarashi Y."/>
        </authorList>
    </citation>
    <scope>NUCLEOTIDE SEQUENCE [LARGE SCALE GENOMIC DNA]</scope>
    <source>
        <strain evidence="1 2">NBRC 110027</strain>
    </source>
</reference>
<dbReference type="AlphaFoldDB" id="A0A0P4REA4"/>
<protein>
    <recommendedName>
        <fullName evidence="3">DUF4238 domain-containing protein</fullName>
    </recommendedName>
</protein>
<dbReference type="EMBL" id="BBNO01000009">
    <property type="protein sequence ID" value="GAO11992.1"/>
    <property type="molecule type" value="Genomic_DNA"/>
</dbReference>
<comment type="caution">
    <text evidence="1">The sequence shown here is derived from an EMBL/GenBank/DDBJ whole genome shotgun (WGS) entry which is preliminary data.</text>
</comment>
<gene>
    <name evidence="1" type="ORF">TPA0598_09_02830</name>
</gene>
<dbReference type="Proteomes" id="UP000048965">
    <property type="component" value="Unassembled WGS sequence"/>
</dbReference>
<dbReference type="OrthoDB" id="580988at2"/>
<organism evidence="1 2">
    <name type="scientific">Streptomyces lydicamycinicus</name>
    <dbReference type="NCBI Taxonomy" id="1546107"/>
    <lineage>
        <taxon>Bacteria</taxon>
        <taxon>Bacillati</taxon>
        <taxon>Actinomycetota</taxon>
        <taxon>Actinomycetes</taxon>
        <taxon>Kitasatosporales</taxon>
        <taxon>Streptomycetaceae</taxon>
        <taxon>Streptomyces</taxon>
    </lineage>
</organism>
<proteinExistence type="predicted"/>
<evidence type="ECO:0008006" key="3">
    <source>
        <dbReference type="Google" id="ProtNLM"/>
    </source>
</evidence>
<name>A0A0P4REA4_9ACTN</name>
<reference evidence="2" key="1">
    <citation type="submission" date="2014-09" db="EMBL/GenBank/DDBJ databases">
        <title>Whole genome shotgun sequence of Streptomyces sp. NBRC 110027.</title>
        <authorList>
            <person name="Komaki H."/>
            <person name="Ichikawa N."/>
            <person name="Katano-Makiyama Y."/>
            <person name="Hosoyama A."/>
            <person name="Hashimoto M."/>
            <person name="Uohara A."/>
            <person name="Kitahashi Y."/>
            <person name="Ohji S."/>
            <person name="Kimura A."/>
            <person name="Yamazoe A."/>
            <person name="Igarashi Y."/>
            <person name="Fujita N."/>
        </authorList>
    </citation>
    <scope>NUCLEOTIDE SEQUENCE [LARGE SCALE GENOMIC DNA]</scope>
    <source>
        <strain evidence="2">NBRC 110027</strain>
    </source>
</reference>
<keyword evidence="2" id="KW-1185">Reference proteome</keyword>